<organism evidence="4">
    <name type="scientific">Brassica cretica</name>
    <name type="common">Mustard</name>
    <dbReference type="NCBI Taxonomy" id="69181"/>
    <lineage>
        <taxon>Eukaryota</taxon>
        <taxon>Viridiplantae</taxon>
        <taxon>Streptophyta</taxon>
        <taxon>Embryophyta</taxon>
        <taxon>Tracheophyta</taxon>
        <taxon>Spermatophyta</taxon>
        <taxon>Magnoliopsida</taxon>
        <taxon>eudicotyledons</taxon>
        <taxon>Gunneridae</taxon>
        <taxon>Pentapetalae</taxon>
        <taxon>rosids</taxon>
        <taxon>malvids</taxon>
        <taxon>Brassicales</taxon>
        <taxon>Brassicaceae</taxon>
        <taxon>Brassiceae</taxon>
        <taxon>Brassica</taxon>
    </lineage>
</organism>
<dbReference type="GO" id="GO:0030127">
    <property type="term" value="C:COPII vesicle coat"/>
    <property type="evidence" value="ECO:0007669"/>
    <property type="project" value="TreeGrafter"/>
</dbReference>
<keyword evidence="2" id="KW-0853">WD repeat</keyword>
<dbReference type="PANTHER" id="PTHR13923:SF31">
    <property type="entry name" value="PROTEIN TRANSPORT PROTEIN SEC31 HOMOLOG A"/>
    <property type="match status" value="1"/>
</dbReference>
<dbReference type="GO" id="GO:0090110">
    <property type="term" value="P:COPII-coated vesicle cargo loading"/>
    <property type="evidence" value="ECO:0007669"/>
    <property type="project" value="TreeGrafter"/>
</dbReference>
<keyword evidence="3" id="KW-0677">Repeat</keyword>
<keyword evidence="1" id="KW-0813">Transport</keyword>
<dbReference type="InterPro" id="IPR015943">
    <property type="entry name" value="WD40/YVTN_repeat-like_dom_sf"/>
</dbReference>
<dbReference type="Gene3D" id="1.20.940.10">
    <property type="entry name" value="Functional domain of the splicing factor Prp18"/>
    <property type="match status" value="2"/>
</dbReference>
<dbReference type="GO" id="GO:0070971">
    <property type="term" value="C:endoplasmic reticulum exit site"/>
    <property type="evidence" value="ECO:0007669"/>
    <property type="project" value="TreeGrafter"/>
</dbReference>
<dbReference type="PANTHER" id="PTHR13923">
    <property type="entry name" value="SEC31-RELATED PROTEIN"/>
    <property type="match status" value="1"/>
</dbReference>
<sequence>MSCIKRVDRSAYVAMAPEAPFIAAGTMAGAVDLSFSSSSNLEIFELDFNSEDHEMKLLGQSSSSERFTRLAWGSYGSGSQESPYGCIAGGLVDGNIGLWNPLTLIRYTNATYNPPPGLHLNSKIHQTVVQQVELMVPTQRVAVQPPPAPVAPPPTVQTVDTSNVPAHQKHIVATLTRLFKETSDTLGPAKKRDIEGISRKVGSLFAKLNNEDISKHAAEKLALLCQALDKHDFNAALQIQRYTNATYNPPPALYLNSKIHQTVVQQVELMVPAQRVAVQPPPAPVAPPPTVQTADTSNVPAHQKPIVATLTRLFKETSDTLGPAKKRDIEGISKKVGSLFAKLNNEDISKHAAEKLSLLCQALDKQD</sequence>
<evidence type="ECO:0000313" key="4">
    <source>
        <dbReference type="EMBL" id="KAF2589166.1"/>
    </source>
</evidence>
<evidence type="ECO:0000256" key="3">
    <source>
        <dbReference type="ARBA" id="ARBA00022737"/>
    </source>
</evidence>
<protein>
    <submittedName>
        <fullName evidence="4">Uncharacterized protein</fullName>
    </submittedName>
</protein>
<dbReference type="GO" id="GO:0005198">
    <property type="term" value="F:structural molecule activity"/>
    <property type="evidence" value="ECO:0007669"/>
    <property type="project" value="TreeGrafter"/>
</dbReference>
<accession>A0A8S9K734</accession>
<comment type="caution">
    <text evidence="4">The sequence shown here is derived from an EMBL/GenBank/DDBJ whole genome shotgun (WGS) entry which is preliminary data.</text>
</comment>
<reference evidence="4" key="1">
    <citation type="submission" date="2019-12" db="EMBL/GenBank/DDBJ databases">
        <title>Genome sequencing and annotation of Brassica cretica.</title>
        <authorList>
            <person name="Studholme D.J."/>
            <person name="Sarris P.F."/>
        </authorList>
    </citation>
    <scope>NUCLEOTIDE SEQUENCE</scope>
    <source>
        <strain evidence="4">PFS-102/07</strain>
        <tissue evidence="4">Leaf</tissue>
    </source>
</reference>
<dbReference type="GO" id="GO:0007029">
    <property type="term" value="P:endoplasmic reticulum organization"/>
    <property type="evidence" value="ECO:0007669"/>
    <property type="project" value="TreeGrafter"/>
</dbReference>
<dbReference type="AlphaFoldDB" id="A0A8S9K734"/>
<proteinExistence type="predicted"/>
<gene>
    <name evidence="4" type="ORF">F2Q70_00040199</name>
</gene>
<evidence type="ECO:0000256" key="1">
    <source>
        <dbReference type="ARBA" id="ARBA00022448"/>
    </source>
</evidence>
<dbReference type="EMBL" id="QGKY02000190">
    <property type="protein sequence ID" value="KAF2589166.1"/>
    <property type="molecule type" value="Genomic_DNA"/>
</dbReference>
<dbReference type="Gene3D" id="2.130.10.10">
    <property type="entry name" value="YVTN repeat-like/Quinoprotein amine dehydrogenase"/>
    <property type="match status" value="1"/>
</dbReference>
<name>A0A8S9K734_BRACR</name>
<evidence type="ECO:0000256" key="2">
    <source>
        <dbReference type="ARBA" id="ARBA00022574"/>
    </source>
</evidence>
<dbReference type="InterPro" id="IPR040251">
    <property type="entry name" value="SEC31-like"/>
</dbReference>